<dbReference type="RefSeq" id="WP_060535715.1">
    <property type="nucleotide sequence ID" value="NZ_CP013023.1"/>
</dbReference>
<evidence type="ECO:0000256" key="3">
    <source>
        <dbReference type="ARBA" id="ARBA00022884"/>
    </source>
</evidence>
<evidence type="ECO:0000256" key="1">
    <source>
        <dbReference type="ARBA" id="ARBA00022555"/>
    </source>
</evidence>
<dbReference type="InterPro" id="IPR043682">
    <property type="entry name" value="RqcH_bacterial"/>
</dbReference>
<gene>
    <name evidence="5" type="primary">rqcH</name>
    <name evidence="8" type="ORF">AR543_17470</name>
</gene>
<evidence type="ECO:0000256" key="5">
    <source>
        <dbReference type="HAMAP-Rule" id="MF_00844"/>
    </source>
</evidence>
<dbReference type="EMBL" id="CP013023">
    <property type="protein sequence ID" value="ANF97618.1"/>
    <property type="molecule type" value="Genomic_DNA"/>
</dbReference>
<name>A0A172ZJ47_9BACL</name>
<protein>
    <recommendedName>
        <fullName evidence="5">Rqc2 homolog RqcH</fullName>
        <shortName evidence="5">RqcH</shortName>
    </recommendedName>
</protein>
<reference evidence="8 9" key="2">
    <citation type="journal article" date="2016" name="Int. J. Syst. Evol. Microbiol.">
        <title>Paenibacillus bovis sp. nov., isolated from raw yak (Bos grunniens) milk.</title>
        <authorList>
            <person name="Gao C."/>
            <person name="Han J."/>
            <person name="Liu Z."/>
            <person name="Xu X."/>
            <person name="Hang F."/>
            <person name="Wu Z."/>
        </authorList>
    </citation>
    <scope>NUCLEOTIDE SEQUENCE [LARGE SCALE GENOMIC DNA]</scope>
    <source>
        <strain evidence="8 9">BD3526</strain>
    </source>
</reference>
<keyword evidence="3 5" id="KW-0694">RNA-binding</keyword>
<keyword evidence="2 5" id="KW-0699">rRNA-binding</keyword>
<evidence type="ECO:0000259" key="7">
    <source>
        <dbReference type="Pfam" id="PF05670"/>
    </source>
</evidence>
<dbReference type="Gene3D" id="2.30.310.10">
    <property type="entry name" value="ibrinogen binding protein from staphylococcus aureus domain"/>
    <property type="match status" value="1"/>
</dbReference>
<keyword evidence="4 5" id="KW-0648">Protein biosynthesis</keyword>
<feature type="domain" description="NFACT RNA-binding" evidence="7">
    <location>
        <begin position="484"/>
        <end position="574"/>
    </location>
</feature>
<dbReference type="Pfam" id="PF05670">
    <property type="entry name" value="NFACT-R_1"/>
    <property type="match status" value="1"/>
</dbReference>
<proteinExistence type="inferred from homology"/>
<dbReference type="InterPro" id="IPR008532">
    <property type="entry name" value="NFACT_RNA-bd"/>
</dbReference>
<sequence length="606" mass="68962">MALDGIVTRAIVQDLQILVGSRINKIYQPTDSDIVFQIRAQRENRKLLLSANPTYPRVQFTEQSFMNPQEAPMFCMLLRKHCESGIIEAIEQVGMERIIHFQVRQRDELGDVSVKRIIVELMGRHSNLILLDPSTNTIIDGIHHVTPAISSYRIIMPGFSYQEPPQQNKLNPLETGREPFTSSYAEYTDTSARFILDTFTGISPLIASEVVQRAANSSVSAASAQHSDAPAPDLNANESDPASSKLPDRVDADALWTSFDTLMEQVRQGQFDPVSGLNAKNKLVFSAVPLVQIQDEEKHYASMSECIEAYYGNKAERDTVKQKTSDLLRFLQNERSKNIKKLDNLRKDQLEADDAEKYRIQGELLFASLHQITKGDKEIELINFYDEEQRPIKIQLDPQLSPSDNAQRYFKKYNKYKNSLAVIEEQLTRTHEEIAYLDSLLQQLQSAALQDIDEIREELAEQGYVRNRNKKNKKKKKDNRPTLHIYTSSEGIEMYVGKNNLQNEYITNKMANNNDTWLHTKDIPGSHVVIRSSEFGDATLAEAAQLAAYFSQAKESSSVPVDYTQIRHVHKPNGSKPGFVIYDHQTTLFITPEEDMIKRLSSTIKM</sequence>
<evidence type="ECO:0000256" key="4">
    <source>
        <dbReference type="ARBA" id="ARBA00022917"/>
    </source>
</evidence>
<evidence type="ECO:0000313" key="8">
    <source>
        <dbReference type="EMBL" id="ANF97618.1"/>
    </source>
</evidence>
<dbReference type="AlphaFoldDB" id="A0A172ZJ47"/>
<dbReference type="PANTHER" id="PTHR15239:SF6">
    <property type="entry name" value="RIBOSOME QUALITY CONTROL COMPLEX SUBUNIT NEMF"/>
    <property type="match status" value="1"/>
</dbReference>
<dbReference type="GO" id="GO:0019843">
    <property type="term" value="F:rRNA binding"/>
    <property type="evidence" value="ECO:0007669"/>
    <property type="project" value="UniProtKB-UniRule"/>
</dbReference>
<evidence type="ECO:0000256" key="2">
    <source>
        <dbReference type="ARBA" id="ARBA00022730"/>
    </source>
</evidence>
<keyword evidence="1 5" id="KW-0820">tRNA-binding</keyword>
<dbReference type="GO" id="GO:0072344">
    <property type="term" value="P:rescue of stalled ribosome"/>
    <property type="evidence" value="ECO:0007669"/>
    <property type="project" value="UniProtKB-UniRule"/>
</dbReference>
<feature type="region of interest" description="Disordered" evidence="6">
    <location>
        <begin position="221"/>
        <end position="247"/>
    </location>
</feature>
<comment type="subunit">
    <text evidence="5">Associates with stalled 50S ribosomal subunits. Binds to RqcP.</text>
</comment>
<dbReference type="GO" id="GO:0000049">
    <property type="term" value="F:tRNA binding"/>
    <property type="evidence" value="ECO:0007669"/>
    <property type="project" value="UniProtKB-UniRule"/>
</dbReference>
<dbReference type="KEGG" id="pbv:AR543_17470"/>
<comment type="function">
    <text evidence="5">Key component of the ribosome quality control system (RQC), a ribosome-associated complex that mediates the extraction of incompletely synthesized nascent chains from stalled ribosomes and their subsequent degradation. RqcH recruits Ala-charged tRNA, and with RqcP directs the elongation of stalled nascent chains on 50S ribosomal subunits, leading to non-templated C-terminal alanine extensions (Ala tail). The Ala tail promotes nascent chain degradation. May add between 1 and at least 8 Ala residues. Binds to stalled 50S ribosomal subunits.</text>
</comment>
<dbReference type="Proteomes" id="UP000078148">
    <property type="component" value="Chromosome"/>
</dbReference>
<evidence type="ECO:0000256" key="6">
    <source>
        <dbReference type="SAM" id="MobiDB-lite"/>
    </source>
</evidence>
<dbReference type="HAMAP" id="MF_00844_B">
    <property type="entry name" value="RqcH_B"/>
    <property type="match status" value="1"/>
</dbReference>
<dbReference type="OrthoDB" id="9766163at2"/>
<dbReference type="Pfam" id="PF05833">
    <property type="entry name" value="NFACT_N"/>
    <property type="match status" value="1"/>
</dbReference>
<evidence type="ECO:0000313" key="9">
    <source>
        <dbReference type="Proteomes" id="UP000078148"/>
    </source>
</evidence>
<dbReference type="PANTHER" id="PTHR15239">
    <property type="entry name" value="NUCLEAR EXPORT MEDIATOR FACTOR NEMF"/>
    <property type="match status" value="1"/>
</dbReference>
<keyword evidence="9" id="KW-1185">Reference proteome</keyword>
<organism evidence="8 9">
    <name type="scientific">Paenibacillus bovis</name>
    <dbReference type="NCBI Taxonomy" id="1616788"/>
    <lineage>
        <taxon>Bacteria</taxon>
        <taxon>Bacillati</taxon>
        <taxon>Bacillota</taxon>
        <taxon>Bacilli</taxon>
        <taxon>Bacillales</taxon>
        <taxon>Paenibacillaceae</taxon>
        <taxon>Paenibacillus</taxon>
    </lineage>
</organism>
<dbReference type="FunFam" id="2.30.310.10:FF:000004">
    <property type="entry name" value="Fibronectin-binding protein A"/>
    <property type="match status" value="1"/>
</dbReference>
<accession>A0A172ZJ47</accession>
<dbReference type="Gene3D" id="1.10.8.50">
    <property type="match status" value="1"/>
</dbReference>
<dbReference type="GO" id="GO:0043023">
    <property type="term" value="F:ribosomal large subunit binding"/>
    <property type="evidence" value="ECO:0007669"/>
    <property type="project" value="UniProtKB-UniRule"/>
</dbReference>
<dbReference type="InterPro" id="IPR051608">
    <property type="entry name" value="RQC_Subunit_NEMF"/>
</dbReference>
<dbReference type="Gene3D" id="3.40.970.40">
    <property type="entry name" value="fibrinogen binding protein from staphylococcus aureus domain like"/>
    <property type="match status" value="1"/>
</dbReference>
<dbReference type="STRING" id="1616788.AR543_17470"/>
<reference evidence="9" key="1">
    <citation type="submission" date="2015-10" db="EMBL/GenBank/DDBJ databases">
        <title>Genome of Paenibacillus bovis sp. nov.</title>
        <authorList>
            <person name="Wu Z."/>
            <person name="Gao C."/>
            <person name="Liu Z."/>
            <person name="Zheng H."/>
        </authorList>
    </citation>
    <scope>NUCLEOTIDE SEQUENCE [LARGE SCALE GENOMIC DNA]</scope>
    <source>
        <strain evidence="9">BD3526</strain>
    </source>
</reference>
<dbReference type="GO" id="GO:1990112">
    <property type="term" value="C:RQC complex"/>
    <property type="evidence" value="ECO:0007669"/>
    <property type="project" value="TreeGrafter"/>
</dbReference>
<comment type="similarity">
    <text evidence="5">Belongs to the NEMF family.</text>
</comment>